<feature type="domain" description="ABC transmembrane type-1" evidence="8">
    <location>
        <begin position="109"/>
        <end position="311"/>
    </location>
</feature>
<dbReference type="PATRIC" id="fig|348824.6.peg.6933"/>
<dbReference type="PANTHER" id="PTHR43163">
    <property type="entry name" value="DIPEPTIDE TRANSPORT SYSTEM PERMEASE PROTEIN DPPB-RELATED"/>
    <property type="match status" value="1"/>
</dbReference>
<feature type="transmembrane region" description="Helical" evidence="7">
    <location>
        <begin position="290"/>
        <end position="311"/>
    </location>
</feature>
<dbReference type="SUPFAM" id="SSF161098">
    <property type="entry name" value="MetI-like"/>
    <property type="match status" value="1"/>
</dbReference>
<organism evidence="9 10">
    <name type="scientific">Rhizobium favelukesii</name>
    <dbReference type="NCBI Taxonomy" id="348824"/>
    <lineage>
        <taxon>Bacteria</taxon>
        <taxon>Pseudomonadati</taxon>
        <taxon>Pseudomonadota</taxon>
        <taxon>Alphaproteobacteria</taxon>
        <taxon>Hyphomicrobiales</taxon>
        <taxon>Rhizobiaceae</taxon>
        <taxon>Rhizobium/Agrobacterium group</taxon>
        <taxon>Rhizobium</taxon>
    </lineage>
</organism>
<evidence type="ECO:0000256" key="3">
    <source>
        <dbReference type="ARBA" id="ARBA00022475"/>
    </source>
</evidence>
<dbReference type="InterPro" id="IPR045621">
    <property type="entry name" value="BPD_transp_1_N"/>
</dbReference>
<keyword evidence="10" id="KW-1185">Reference proteome</keyword>
<protein>
    <submittedName>
        <fullName evidence="9">ABC-type dipeptide/oligopeptide/nickel transport system, permease component</fullName>
    </submittedName>
</protein>
<evidence type="ECO:0000256" key="6">
    <source>
        <dbReference type="ARBA" id="ARBA00023136"/>
    </source>
</evidence>
<dbReference type="InterPro" id="IPR035906">
    <property type="entry name" value="MetI-like_sf"/>
</dbReference>
<dbReference type="CDD" id="cd06261">
    <property type="entry name" value="TM_PBP2"/>
    <property type="match status" value="1"/>
</dbReference>
<dbReference type="Proteomes" id="UP000019443">
    <property type="component" value="Plasmid pLPU83d"/>
</dbReference>
<dbReference type="HOGENOM" id="CLU_036879_0_1_5"/>
<keyword evidence="9" id="KW-0614">Plasmid</keyword>
<evidence type="ECO:0000313" key="10">
    <source>
        <dbReference type="Proteomes" id="UP000019443"/>
    </source>
</evidence>
<evidence type="ECO:0000256" key="1">
    <source>
        <dbReference type="ARBA" id="ARBA00004651"/>
    </source>
</evidence>
<dbReference type="Pfam" id="PF19300">
    <property type="entry name" value="BPD_transp_1_N"/>
    <property type="match status" value="1"/>
</dbReference>
<evidence type="ECO:0000259" key="8">
    <source>
        <dbReference type="PROSITE" id="PS50928"/>
    </source>
</evidence>
<dbReference type="PANTHER" id="PTHR43163:SF6">
    <property type="entry name" value="DIPEPTIDE TRANSPORT SYSTEM PERMEASE PROTEIN DPPB-RELATED"/>
    <property type="match status" value="1"/>
</dbReference>
<feature type="transmembrane region" description="Helical" evidence="7">
    <location>
        <begin position="24"/>
        <end position="44"/>
    </location>
</feature>
<proteinExistence type="inferred from homology"/>
<evidence type="ECO:0000256" key="4">
    <source>
        <dbReference type="ARBA" id="ARBA00022692"/>
    </source>
</evidence>
<gene>
    <name evidence="9" type="ORF">LPU83_pLPU83d_1222</name>
</gene>
<dbReference type="GO" id="GO:0005886">
    <property type="term" value="C:plasma membrane"/>
    <property type="evidence" value="ECO:0007669"/>
    <property type="project" value="UniProtKB-SubCell"/>
</dbReference>
<dbReference type="EMBL" id="HG916855">
    <property type="protein sequence ID" value="CDM62592.1"/>
    <property type="molecule type" value="Genomic_DNA"/>
</dbReference>
<comment type="similarity">
    <text evidence="7">Belongs to the binding-protein-dependent transport system permease family.</text>
</comment>
<feature type="transmembrane region" description="Helical" evidence="7">
    <location>
        <begin position="112"/>
        <end position="133"/>
    </location>
</feature>
<dbReference type="PROSITE" id="PS50928">
    <property type="entry name" value="ABC_TM1"/>
    <property type="match status" value="1"/>
</dbReference>
<evidence type="ECO:0000256" key="7">
    <source>
        <dbReference type="RuleBase" id="RU363032"/>
    </source>
</evidence>
<feature type="transmembrane region" description="Helical" evidence="7">
    <location>
        <begin position="145"/>
        <end position="169"/>
    </location>
</feature>
<reference evidence="9" key="1">
    <citation type="submission" date="2013-11" db="EMBL/GenBank/DDBJ databases">
        <title>Draft genome sequence of the broad-host-range Rhizobium sp. LPU83 strain, a member of the low-genetic diversity Oregon-like Rhizobium sp. group.</title>
        <authorList>
            <person name="Wibberg D."/>
            <person name="Puehler A."/>
            <person name="Schlueter A."/>
        </authorList>
    </citation>
    <scope>NUCLEOTIDE SEQUENCE [LARGE SCALE GENOMIC DNA]</scope>
    <source>
        <strain evidence="9">LPU83</strain>
        <plasmid evidence="9">pLPU83d</plasmid>
    </source>
</reference>
<evidence type="ECO:0000313" key="9">
    <source>
        <dbReference type="EMBL" id="CDM62592.1"/>
    </source>
</evidence>
<dbReference type="AlphaFoldDB" id="W6RND0"/>
<evidence type="ECO:0000256" key="2">
    <source>
        <dbReference type="ARBA" id="ARBA00022448"/>
    </source>
</evidence>
<name>W6RND0_9HYPH</name>
<keyword evidence="3" id="KW-1003">Cell membrane</keyword>
<evidence type="ECO:0000256" key="5">
    <source>
        <dbReference type="ARBA" id="ARBA00022989"/>
    </source>
</evidence>
<comment type="subcellular location">
    <subcellularLocation>
        <location evidence="1 7">Cell membrane</location>
        <topology evidence="1 7">Multi-pass membrane protein</topology>
    </subcellularLocation>
</comment>
<keyword evidence="6 7" id="KW-0472">Membrane</keyword>
<keyword evidence="2 7" id="KW-0813">Transport</keyword>
<dbReference type="Pfam" id="PF00528">
    <property type="entry name" value="BPD_transp_1"/>
    <property type="match status" value="1"/>
</dbReference>
<accession>W6RND0</accession>
<keyword evidence="5 7" id="KW-1133">Transmembrane helix</keyword>
<geneLocation type="plasmid" evidence="9 10">
    <name>pLPU83d</name>
</geneLocation>
<keyword evidence="4 7" id="KW-0812">Transmembrane</keyword>
<dbReference type="KEGG" id="rhl:LPU83_pLPU83d_1222"/>
<dbReference type="Gene3D" id="1.10.3720.10">
    <property type="entry name" value="MetI-like"/>
    <property type="match status" value="1"/>
</dbReference>
<dbReference type="InterPro" id="IPR000515">
    <property type="entry name" value="MetI-like"/>
</dbReference>
<feature type="transmembrane region" description="Helical" evidence="7">
    <location>
        <begin position="189"/>
        <end position="207"/>
    </location>
</feature>
<dbReference type="GO" id="GO:0055085">
    <property type="term" value="P:transmembrane transport"/>
    <property type="evidence" value="ECO:0007669"/>
    <property type="project" value="InterPro"/>
</dbReference>
<sequence>MTASVDGGTGIAMHRYRFVFRRPLQFLPVIAGISIITFVLVRLIPGDPARVLLGTRATPTAIANIRAQYGLDEPIWLQYLYFLRNLANGEMGKSILYKIDVLKLIATRIEPTIALVISSIVLSVVIAVPLAAIAARNAGRAPDHAVRIISTFGIGFPPFWLGLMLIILFSVKLDLLPVSGYGSTIADKLSHLILPSLTIALSLSTVLTRSLRTAMIEALKSDVATAARARGMPERIVFWRHVVPNSLVPTINLLAVNTGWLIGGTVVIESVFALPGMGQLLVRAIFSRDYMVVQGVAMVFACATVLVNFLADIATVAADPRVKL</sequence>